<sequence>MSTAIFPGSFDPLTNGHVDIIQQAAKIFDQIYVVIMTNTAKKYLFTEKERQSLAQDAVKEEKNVTVLLRPNSLTVDVAHDLQANVIIRGVRNNADFLYEQQIAEMNKEIAPDVSTVLFFTKPENSFVASSIVKEIANFNGDTKSFLPAKAAAAIRKKIGKEKDE</sequence>
<evidence type="ECO:0000256" key="6">
    <source>
        <dbReference type="ARBA" id="ARBA00022842"/>
    </source>
</evidence>
<feature type="binding site" evidence="9">
    <location>
        <position position="99"/>
    </location>
    <ligand>
        <name>ATP</name>
        <dbReference type="ChEBI" id="CHEBI:30616"/>
    </ligand>
</feature>
<comment type="catalytic activity">
    <reaction evidence="8 9">
        <text>(R)-4'-phosphopantetheine + ATP + H(+) = 3'-dephospho-CoA + diphosphate</text>
        <dbReference type="Rhea" id="RHEA:19801"/>
        <dbReference type="ChEBI" id="CHEBI:15378"/>
        <dbReference type="ChEBI" id="CHEBI:30616"/>
        <dbReference type="ChEBI" id="CHEBI:33019"/>
        <dbReference type="ChEBI" id="CHEBI:57328"/>
        <dbReference type="ChEBI" id="CHEBI:61723"/>
        <dbReference type="EC" id="2.7.7.3"/>
    </reaction>
</comment>
<organism evidence="11 12">
    <name type="scientific">Lactobacillus helsingborgensis</name>
    <dbReference type="NCBI Taxonomy" id="1218494"/>
    <lineage>
        <taxon>Bacteria</taxon>
        <taxon>Bacillati</taxon>
        <taxon>Bacillota</taxon>
        <taxon>Bacilli</taxon>
        <taxon>Lactobacillales</taxon>
        <taxon>Lactobacillaceae</taxon>
        <taxon>Lactobacillus</taxon>
    </lineage>
</organism>
<gene>
    <name evidence="9 11" type="primary">coaD</name>
    <name evidence="11" type="ORF">LDX53_04105</name>
</gene>
<keyword evidence="7 9" id="KW-0173">Coenzyme A biosynthesis</keyword>
<evidence type="ECO:0000313" key="11">
    <source>
        <dbReference type="EMBL" id="UZX30389.1"/>
    </source>
</evidence>
<comment type="subcellular location">
    <subcellularLocation>
        <location evidence="9">Cytoplasm</location>
    </subcellularLocation>
</comment>
<keyword evidence="12" id="KW-1185">Reference proteome</keyword>
<dbReference type="Pfam" id="PF01467">
    <property type="entry name" value="CTP_transf_like"/>
    <property type="match status" value="1"/>
</dbReference>
<feature type="binding site" evidence="9">
    <location>
        <begin position="9"/>
        <end position="10"/>
    </location>
    <ligand>
        <name>ATP</name>
        <dbReference type="ChEBI" id="CHEBI:30616"/>
    </ligand>
</feature>
<dbReference type="Gene3D" id="3.40.50.620">
    <property type="entry name" value="HUPs"/>
    <property type="match status" value="1"/>
</dbReference>
<feature type="binding site" evidence="9">
    <location>
        <begin position="89"/>
        <end position="91"/>
    </location>
    <ligand>
        <name>ATP</name>
        <dbReference type="ChEBI" id="CHEBI:30616"/>
    </ligand>
</feature>
<dbReference type="EC" id="2.7.7.3" evidence="9"/>
<dbReference type="RefSeq" id="WP_046327063.1">
    <property type="nucleotide sequence ID" value="NZ_CP084389.1"/>
</dbReference>
<dbReference type="EMBL" id="CP084389">
    <property type="protein sequence ID" value="UZX30389.1"/>
    <property type="molecule type" value="Genomic_DNA"/>
</dbReference>
<feature type="binding site" evidence="9">
    <location>
        <position position="41"/>
    </location>
    <ligand>
        <name>substrate</name>
    </ligand>
</feature>
<evidence type="ECO:0000256" key="7">
    <source>
        <dbReference type="ARBA" id="ARBA00022993"/>
    </source>
</evidence>
<feature type="binding site" evidence="9">
    <location>
        <position position="74"/>
    </location>
    <ligand>
        <name>substrate</name>
    </ligand>
</feature>
<keyword evidence="5 9" id="KW-0067">ATP-binding</keyword>
<dbReference type="GO" id="GO:0005737">
    <property type="term" value="C:cytoplasm"/>
    <property type="evidence" value="ECO:0007669"/>
    <property type="project" value="UniProtKB-SubCell"/>
</dbReference>
<evidence type="ECO:0000256" key="2">
    <source>
        <dbReference type="ARBA" id="ARBA00022679"/>
    </source>
</evidence>
<dbReference type="GO" id="GO:0005524">
    <property type="term" value="F:ATP binding"/>
    <property type="evidence" value="ECO:0007669"/>
    <property type="project" value="UniProtKB-KW"/>
</dbReference>
<comment type="function">
    <text evidence="9">Reversibly transfers an adenylyl group from ATP to 4'-phosphopantetheine, yielding dephospho-CoA (dPCoA) and pyrophosphate.</text>
</comment>
<dbReference type="GO" id="GO:0004595">
    <property type="term" value="F:pantetheine-phosphate adenylyltransferase activity"/>
    <property type="evidence" value="ECO:0007669"/>
    <property type="project" value="UniProtKB-UniRule"/>
</dbReference>
<keyword evidence="3 9" id="KW-0548">Nucleotidyltransferase</keyword>
<feature type="binding site" evidence="9">
    <location>
        <position position="88"/>
    </location>
    <ligand>
        <name>substrate</name>
    </ligand>
</feature>
<dbReference type="Proteomes" id="UP001164557">
    <property type="component" value="Chromosome"/>
</dbReference>
<comment type="similarity">
    <text evidence="9">Belongs to the bacterial CoaD family.</text>
</comment>
<feature type="binding site" evidence="9">
    <location>
        <position position="17"/>
    </location>
    <ligand>
        <name>ATP</name>
        <dbReference type="ChEBI" id="CHEBI:30616"/>
    </ligand>
</feature>
<feature type="site" description="Transition state stabilizer" evidence="9">
    <location>
        <position position="17"/>
    </location>
</feature>
<name>A0AA47B5A6_9LACO</name>
<dbReference type="PANTHER" id="PTHR21342:SF1">
    <property type="entry name" value="PHOSPHOPANTETHEINE ADENYLYLTRANSFERASE"/>
    <property type="match status" value="1"/>
</dbReference>
<dbReference type="InterPro" id="IPR014729">
    <property type="entry name" value="Rossmann-like_a/b/a_fold"/>
</dbReference>
<dbReference type="InterPro" id="IPR001980">
    <property type="entry name" value="PPAT"/>
</dbReference>
<keyword evidence="1 9" id="KW-0963">Cytoplasm</keyword>
<accession>A0AA47B5A6</accession>
<keyword evidence="6 9" id="KW-0460">Magnesium</keyword>
<dbReference type="NCBIfam" id="TIGR00125">
    <property type="entry name" value="cyt_tran_rel"/>
    <property type="match status" value="1"/>
</dbReference>
<evidence type="ECO:0000256" key="4">
    <source>
        <dbReference type="ARBA" id="ARBA00022741"/>
    </source>
</evidence>
<feature type="binding site" evidence="9">
    <location>
        <begin position="124"/>
        <end position="130"/>
    </location>
    <ligand>
        <name>ATP</name>
        <dbReference type="ChEBI" id="CHEBI:30616"/>
    </ligand>
</feature>
<protein>
    <recommendedName>
        <fullName evidence="9">Phosphopantetheine adenylyltransferase</fullName>
        <ecNumber evidence="9">2.7.7.3</ecNumber>
    </recommendedName>
    <alternativeName>
        <fullName evidence="9">Dephospho-CoA pyrophosphorylase</fullName>
    </alternativeName>
    <alternativeName>
        <fullName evidence="9">Pantetheine-phosphate adenylyltransferase</fullName>
        <shortName evidence="9">PPAT</shortName>
    </alternativeName>
</protein>
<dbReference type="PANTHER" id="PTHR21342">
    <property type="entry name" value="PHOSPHOPANTETHEINE ADENYLYLTRANSFERASE"/>
    <property type="match status" value="1"/>
</dbReference>
<comment type="pathway">
    <text evidence="9">Cofactor biosynthesis; coenzyme A biosynthesis; CoA from (R)-pantothenate: step 4/5.</text>
</comment>
<dbReference type="PRINTS" id="PR01020">
    <property type="entry name" value="LPSBIOSNTHSS"/>
</dbReference>
<evidence type="ECO:0000256" key="5">
    <source>
        <dbReference type="ARBA" id="ARBA00022840"/>
    </source>
</evidence>
<evidence type="ECO:0000256" key="1">
    <source>
        <dbReference type="ARBA" id="ARBA00022490"/>
    </source>
</evidence>
<evidence type="ECO:0000313" key="12">
    <source>
        <dbReference type="Proteomes" id="UP001164557"/>
    </source>
</evidence>
<dbReference type="AlphaFoldDB" id="A0AA47B5A6"/>
<evidence type="ECO:0000259" key="10">
    <source>
        <dbReference type="Pfam" id="PF01467"/>
    </source>
</evidence>
<evidence type="ECO:0000256" key="9">
    <source>
        <dbReference type="HAMAP-Rule" id="MF_00151"/>
    </source>
</evidence>
<keyword evidence="4 9" id="KW-0547">Nucleotide-binding</keyword>
<dbReference type="HAMAP" id="MF_00151">
    <property type="entry name" value="PPAT_bact"/>
    <property type="match status" value="1"/>
</dbReference>
<evidence type="ECO:0000256" key="3">
    <source>
        <dbReference type="ARBA" id="ARBA00022695"/>
    </source>
</evidence>
<dbReference type="CDD" id="cd02163">
    <property type="entry name" value="PPAT"/>
    <property type="match status" value="1"/>
</dbReference>
<dbReference type="SUPFAM" id="SSF52374">
    <property type="entry name" value="Nucleotidylyl transferase"/>
    <property type="match status" value="1"/>
</dbReference>
<keyword evidence="2 9" id="KW-0808">Transferase</keyword>
<proteinExistence type="inferred from homology"/>
<evidence type="ECO:0000256" key="8">
    <source>
        <dbReference type="ARBA" id="ARBA00029346"/>
    </source>
</evidence>
<feature type="binding site" evidence="9">
    <location>
        <position position="9"/>
    </location>
    <ligand>
        <name>substrate</name>
    </ligand>
</feature>
<feature type="domain" description="Cytidyltransferase-like" evidence="10">
    <location>
        <begin position="5"/>
        <end position="134"/>
    </location>
</feature>
<comment type="cofactor">
    <cofactor evidence="9">
        <name>Mg(2+)</name>
        <dbReference type="ChEBI" id="CHEBI:18420"/>
    </cofactor>
</comment>
<dbReference type="NCBIfam" id="TIGR01510">
    <property type="entry name" value="coaD_prev_kdtB"/>
    <property type="match status" value="1"/>
</dbReference>
<dbReference type="InterPro" id="IPR004821">
    <property type="entry name" value="Cyt_trans-like"/>
</dbReference>
<comment type="subunit">
    <text evidence="9">Homohexamer.</text>
</comment>
<reference evidence="11" key="1">
    <citation type="submission" date="2021-09" db="EMBL/GenBank/DDBJ databases">
        <title>Lactobacillus species from Apis mellifera, Switzerland.</title>
        <authorList>
            <person name="Pfister J."/>
            <person name="Brown A."/>
            <person name="Neumann P."/>
            <person name="Collaud A."/>
            <person name="Retschnig G."/>
            <person name="Perreten V."/>
        </authorList>
    </citation>
    <scope>NUCLEOTIDE SEQUENCE</scope>
    <source>
        <strain evidence="11">IBH002</strain>
    </source>
</reference>
<dbReference type="GO" id="GO:0015937">
    <property type="term" value="P:coenzyme A biosynthetic process"/>
    <property type="evidence" value="ECO:0007669"/>
    <property type="project" value="UniProtKB-UniRule"/>
</dbReference>